<feature type="domain" description="TNase-like" evidence="1">
    <location>
        <begin position="52"/>
        <end position="133"/>
    </location>
</feature>
<protein>
    <submittedName>
        <fullName evidence="2">Thermonuclease/nuclease</fullName>
    </submittedName>
</protein>
<dbReference type="InterPro" id="IPR002071">
    <property type="entry name" value="Thermonucl_AS"/>
</dbReference>
<name>A0A481YXF0_9VIRU</name>
<dbReference type="PROSITE" id="PS01284">
    <property type="entry name" value="TNASE_2"/>
    <property type="match status" value="1"/>
</dbReference>
<dbReference type="GO" id="GO:0004518">
    <property type="term" value="F:nuclease activity"/>
    <property type="evidence" value="ECO:0007669"/>
    <property type="project" value="InterPro"/>
</dbReference>
<accession>A0A481YXF0</accession>
<dbReference type="InterPro" id="IPR035437">
    <property type="entry name" value="SNase_OB-fold_sf"/>
</dbReference>
<gene>
    <name evidence="2" type="ORF">LCMAC201_03850</name>
</gene>
<dbReference type="SUPFAM" id="SSF50199">
    <property type="entry name" value="Staphylococcal nuclease"/>
    <property type="match status" value="1"/>
</dbReference>
<evidence type="ECO:0000259" key="1">
    <source>
        <dbReference type="Pfam" id="PF00565"/>
    </source>
</evidence>
<evidence type="ECO:0000313" key="2">
    <source>
        <dbReference type="EMBL" id="QBK87475.1"/>
    </source>
</evidence>
<dbReference type="InterPro" id="IPR016071">
    <property type="entry name" value="Staphylococal_nuclease_OB-fold"/>
</dbReference>
<organism evidence="2">
    <name type="scientific">Marseillevirus LCMAC201</name>
    <dbReference type="NCBI Taxonomy" id="2506605"/>
    <lineage>
        <taxon>Viruses</taxon>
        <taxon>Varidnaviria</taxon>
        <taxon>Bamfordvirae</taxon>
        <taxon>Nucleocytoviricota</taxon>
        <taxon>Megaviricetes</taxon>
        <taxon>Pimascovirales</taxon>
        <taxon>Pimascovirales incertae sedis</taxon>
        <taxon>Marseilleviridae</taxon>
    </lineage>
</organism>
<dbReference type="Gene3D" id="2.40.50.90">
    <property type="match status" value="1"/>
</dbReference>
<proteinExistence type="predicted"/>
<sequence length="149" mass="17184">MKHNLRKLSTKDIKLFTLNNLTVLARIPADEVYDGDTCKAVFYYQKKPVKYTIRMTGYDSPEMKPRLNNPNRDQEKKAAIKAKEALIKLVASKPDQIVVLQCGKWDKYGRSLGTIYLNQHDQQINRSVNQIMIDRHFGIPYNGGKKKIS</sequence>
<dbReference type="Pfam" id="PF00565">
    <property type="entry name" value="SNase"/>
    <property type="match status" value="1"/>
</dbReference>
<dbReference type="GO" id="GO:0003676">
    <property type="term" value="F:nucleic acid binding"/>
    <property type="evidence" value="ECO:0007669"/>
    <property type="project" value="InterPro"/>
</dbReference>
<dbReference type="EMBL" id="MK500353">
    <property type="protein sequence ID" value="QBK87475.1"/>
    <property type="molecule type" value="Genomic_DNA"/>
</dbReference>
<reference evidence="2" key="1">
    <citation type="journal article" date="2019" name="MBio">
        <title>Virus Genomes from Deep Sea Sediments Expand the Ocean Megavirome and Support Independent Origins of Viral Gigantism.</title>
        <authorList>
            <person name="Backstrom D."/>
            <person name="Yutin N."/>
            <person name="Jorgensen S.L."/>
            <person name="Dharamshi J."/>
            <person name="Homa F."/>
            <person name="Zaremba-Niedwiedzka K."/>
            <person name="Spang A."/>
            <person name="Wolf Y.I."/>
            <person name="Koonin E.V."/>
            <person name="Ettema T.J."/>
        </authorList>
    </citation>
    <scope>NUCLEOTIDE SEQUENCE</scope>
</reference>